<accession>A0A8J2JU28</accession>
<protein>
    <submittedName>
        <fullName evidence="1">Uncharacterized protein</fullName>
    </submittedName>
</protein>
<dbReference type="AlphaFoldDB" id="A0A8J2JU28"/>
<dbReference type="EMBL" id="CAJVCH010134384">
    <property type="protein sequence ID" value="CAG7726357.1"/>
    <property type="molecule type" value="Genomic_DNA"/>
</dbReference>
<reference evidence="1" key="1">
    <citation type="submission" date="2021-06" db="EMBL/GenBank/DDBJ databases">
        <authorList>
            <person name="Hodson N. C."/>
            <person name="Mongue J. A."/>
            <person name="Jaron S. K."/>
        </authorList>
    </citation>
    <scope>NUCLEOTIDE SEQUENCE</scope>
</reference>
<keyword evidence="2" id="KW-1185">Reference proteome</keyword>
<evidence type="ECO:0000313" key="2">
    <source>
        <dbReference type="Proteomes" id="UP000708208"/>
    </source>
</evidence>
<proteinExistence type="predicted"/>
<evidence type="ECO:0000313" key="1">
    <source>
        <dbReference type="EMBL" id="CAG7726357.1"/>
    </source>
</evidence>
<organism evidence="1 2">
    <name type="scientific">Allacma fusca</name>
    <dbReference type="NCBI Taxonomy" id="39272"/>
    <lineage>
        <taxon>Eukaryota</taxon>
        <taxon>Metazoa</taxon>
        <taxon>Ecdysozoa</taxon>
        <taxon>Arthropoda</taxon>
        <taxon>Hexapoda</taxon>
        <taxon>Collembola</taxon>
        <taxon>Symphypleona</taxon>
        <taxon>Sminthuridae</taxon>
        <taxon>Allacma</taxon>
    </lineage>
</organism>
<name>A0A8J2JU28_9HEXA</name>
<dbReference type="Proteomes" id="UP000708208">
    <property type="component" value="Unassembled WGS sequence"/>
</dbReference>
<comment type="caution">
    <text evidence="1">The sequence shown here is derived from an EMBL/GenBank/DDBJ whole genome shotgun (WGS) entry which is preliminary data.</text>
</comment>
<gene>
    <name evidence="1" type="ORF">AFUS01_LOCUS15272</name>
</gene>
<sequence length="66" mass="7498">MKARLKIKGRLNPSRTARIKLRSCGRLSFPEKSELLKTYNCKTKRIFGVFPVIPQVYCPEGSVTKG</sequence>